<feature type="region of interest" description="Disordered" evidence="1">
    <location>
        <begin position="1"/>
        <end position="106"/>
    </location>
</feature>
<dbReference type="OrthoDB" id="5007623at2"/>
<accession>A0A1H1VMI8</accession>
<dbReference type="RefSeq" id="WP_092671785.1">
    <property type="nucleotide sequence ID" value="NZ_BMDN01000001.1"/>
</dbReference>
<name>A0A1H1VMI8_9MICO</name>
<reference evidence="3" key="2">
    <citation type="submission" date="2016-10" db="EMBL/GenBank/DDBJ databases">
        <authorList>
            <person name="de Groot N.N."/>
        </authorList>
    </citation>
    <scope>NUCLEOTIDE SEQUENCE [LARGE SCALE GENOMIC DNA]</scope>
    <source>
        <strain evidence="3">CPCC 202695</strain>
    </source>
</reference>
<protein>
    <submittedName>
        <fullName evidence="3">Uncharacterized protein</fullName>
    </submittedName>
</protein>
<evidence type="ECO:0000313" key="2">
    <source>
        <dbReference type="EMBL" id="MCP2365967.1"/>
    </source>
</evidence>
<reference evidence="4" key="1">
    <citation type="submission" date="2016-10" db="EMBL/GenBank/DDBJ databases">
        <authorList>
            <person name="Varghese N."/>
            <person name="Submissions S."/>
        </authorList>
    </citation>
    <scope>NUCLEOTIDE SEQUENCE [LARGE SCALE GENOMIC DNA]</scope>
    <source>
        <strain evidence="4">CPCC 202695</strain>
    </source>
</reference>
<feature type="compositionally biased region" description="Gly residues" evidence="1">
    <location>
        <begin position="34"/>
        <end position="52"/>
    </location>
</feature>
<feature type="compositionally biased region" description="Gly residues" evidence="1">
    <location>
        <begin position="75"/>
        <end position="88"/>
    </location>
</feature>
<dbReference type="Proteomes" id="UP000199482">
    <property type="component" value="Chromosome I"/>
</dbReference>
<sequence>MGDPLNPWEDEDRLPPAGDLNEDSPALTGTINTMGGGSMIDSGGTMGGGGSHGDAMLDPDTADREAADAEQAAAGGVGDTGAASGPGGRADTDPGPDANDLEADNAVEQETIETLDPQNPPA</sequence>
<dbReference type="STRING" id="589382.SAMN04489721_2041"/>
<dbReference type="EMBL" id="LT629755">
    <property type="protein sequence ID" value="SDS86107.1"/>
    <property type="molecule type" value="Genomic_DNA"/>
</dbReference>
<keyword evidence="5" id="KW-1185">Reference proteome</keyword>
<gene>
    <name evidence="2" type="ORF">BCL57_000109</name>
    <name evidence="3" type="ORF">SAMN04489721_2041</name>
</gene>
<evidence type="ECO:0000313" key="5">
    <source>
        <dbReference type="Proteomes" id="UP000893823"/>
    </source>
</evidence>
<evidence type="ECO:0000256" key="1">
    <source>
        <dbReference type="SAM" id="MobiDB-lite"/>
    </source>
</evidence>
<reference evidence="2" key="3">
    <citation type="submission" date="2022-06" db="EMBL/GenBank/DDBJ databases">
        <title>Genomic Encyclopedia of Type Strains, Phase III (KMG-III): the genomes of soil and plant-associated and newly described type strains.</title>
        <authorList>
            <person name="Whitman W."/>
        </authorList>
    </citation>
    <scope>NUCLEOTIDE SEQUENCE</scope>
    <source>
        <strain evidence="2">CPCC 202695</strain>
    </source>
</reference>
<proteinExistence type="predicted"/>
<evidence type="ECO:0000313" key="4">
    <source>
        <dbReference type="Proteomes" id="UP000199482"/>
    </source>
</evidence>
<dbReference type="AlphaFoldDB" id="A0A1H1VMI8"/>
<evidence type="ECO:0000313" key="3">
    <source>
        <dbReference type="EMBL" id="SDS86107.1"/>
    </source>
</evidence>
<dbReference type="Proteomes" id="UP000893823">
    <property type="component" value="Unassembled WGS sequence"/>
</dbReference>
<organism evidence="3 4">
    <name type="scientific">Agromyces flavus</name>
    <dbReference type="NCBI Taxonomy" id="589382"/>
    <lineage>
        <taxon>Bacteria</taxon>
        <taxon>Bacillati</taxon>
        <taxon>Actinomycetota</taxon>
        <taxon>Actinomycetes</taxon>
        <taxon>Micrococcales</taxon>
        <taxon>Microbacteriaceae</taxon>
        <taxon>Agromyces</taxon>
    </lineage>
</organism>
<dbReference type="EMBL" id="SODL02000001">
    <property type="protein sequence ID" value="MCP2365967.1"/>
    <property type="molecule type" value="Genomic_DNA"/>
</dbReference>